<evidence type="ECO:0000256" key="1">
    <source>
        <dbReference type="SAM" id="MobiDB-lite"/>
    </source>
</evidence>
<dbReference type="AlphaFoldDB" id="A0AAW0NLM0"/>
<evidence type="ECO:0008006" key="5">
    <source>
        <dbReference type="Google" id="ProtNLM"/>
    </source>
</evidence>
<dbReference type="GO" id="GO:0042470">
    <property type="term" value="C:melanosome"/>
    <property type="evidence" value="ECO:0007669"/>
    <property type="project" value="InterPro"/>
</dbReference>
<dbReference type="PANTHER" id="PTHR15305">
    <property type="entry name" value="MELANOMA ANTIGEN RECOGNIZED BY T-CELLS 1"/>
    <property type="match status" value="1"/>
</dbReference>
<comment type="caution">
    <text evidence="3">The sequence shown here is derived from an EMBL/GenBank/DDBJ whole genome shotgun (WGS) entry which is preliminary data.</text>
</comment>
<gene>
    <name evidence="3" type="ORF">WMY93_020978</name>
</gene>
<dbReference type="Pfam" id="PF14991">
    <property type="entry name" value="MLANA"/>
    <property type="match status" value="1"/>
</dbReference>
<keyword evidence="2" id="KW-1133">Transmembrane helix</keyword>
<feature type="transmembrane region" description="Helical" evidence="2">
    <location>
        <begin position="117"/>
        <end position="138"/>
    </location>
</feature>
<dbReference type="PANTHER" id="PTHR15305:SF0">
    <property type="entry name" value="MELANOMA ANTIGEN RECOGNIZED BY T-CELLS 1"/>
    <property type="match status" value="1"/>
</dbReference>
<protein>
    <recommendedName>
        <fullName evidence="5">Melan-A</fullName>
    </recommendedName>
</protein>
<organism evidence="3 4">
    <name type="scientific">Mugilogobius chulae</name>
    <name type="common">yellowstripe goby</name>
    <dbReference type="NCBI Taxonomy" id="88201"/>
    <lineage>
        <taxon>Eukaryota</taxon>
        <taxon>Metazoa</taxon>
        <taxon>Chordata</taxon>
        <taxon>Craniata</taxon>
        <taxon>Vertebrata</taxon>
        <taxon>Euteleostomi</taxon>
        <taxon>Actinopterygii</taxon>
        <taxon>Neopterygii</taxon>
        <taxon>Teleostei</taxon>
        <taxon>Neoteleostei</taxon>
        <taxon>Acanthomorphata</taxon>
        <taxon>Gobiaria</taxon>
        <taxon>Gobiiformes</taxon>
        <taxon>Gobioidei</taxon>
        <taxon>Gobiidae</taxon>
        <taxon>Gobionellinae</taxon>
        <taxon>Mugilogobius</taxon>
    </lineage>
</organism>
<evidence type="ECO:0000256" key="2">
    <source>
        <dbReference type="SAM" id="Phobius"/>
    </source>
</evidence>
<keyword evidence="4" id="KW-1185">Reference proteome</keyword>
<keyword evidence="2" id="KW-0472">Membrane</keyword>
<evidence type="ECO:0000313" key="4">
    <source>
        <dbReference type="Proteomes" id="UP001460270"/>
    </source>
</evidence>
<accession>A0AAW0NLM0</accession>
<evidence type="ECO:0000313" key="3">
    <source>
        <dbReference type="EMBL" id="KAK7895653.1"/>
    </source>
</evidence>
<feature type="compositionally biased region" description="Polar residues" evidence="1">
    <location>
        <begin position="34"/>
        <end position="43"/>
    </location>
</feature>
<proteinExistence type="predicted"/>
<feature type="compositionally biased region" description="Gly residues" evidence="1">
    <location>
        <begin position="1"/>
        <end position="11"/>
    </location>
</feature>
<keyword evidence="2" id="KW-0812">Transmembrane</keyword>
<dbReference type="EMBL" id="JBBPFD010000015">
    <property type="protein sequence ID" value="KAK7895653.1"/>
    <property type="molecule type" value="Genomic_DNA"/>
</dbReference>
<name>A0AAW0NLM0_9GOBI</name>
<dbReference type="Proteomes" id="UP001460270">
    <property type="component" value="Unassembled WGS sequence"/>
</dbReference>
<dbReference type="InterPro" id="IPR029242">
    <property type="entry name" value="MLANA"/>
</dbReference>
<feature type="region of interest" description="Disordered" evidence="1">
    <location>
        <begin position="1"/>
        <end position="43"/>
    </location>
</feature>
<reference evidence="4" key="1">
    <citation type="submission" date="2024-04" db="EMBL/GenBank/DDBJ databases">
        <title>Salinicola lusitanus LLJ914,a marine bacterium isolated from the Okinawa Trough.</title>
        <authorList>
            <person name="Li J."/>
        </authorList>
    </citation>
    <scope>NUCLEOTIDE SEQUENCE [LARGE SCALE GENOMIC DNA]</scope>
</reference>
<sequence length="205" mass="22686">MRKRSGSGGGEGRSRSRMAAGEEEELPLRPPVHSTHTAASATRSQRYTRLNTAQHGSSRHRRKATAREALQQVYKWDWPLNYERHLMRCNRTDGMPRGDFNIYFASGRGGFVRAEEAIGIALLVIILAALLILGCWYFKKRSGYKILRSTRSGSPGLTGTYSEPGTSGENKMALTDFGSFRNVIPNAPPAYEKISSGPLPPPYSP</sequence>